<dbReference type="InterPro" id="IPR001789">
    <property type="entry name" value="Sig_transdc_resp-reg_receiver"/>
</dbReference>
<comment type="caution">
    <text evidence="3">The sequence shown here is derived from an EMBL/GenBank/DDBJ whole genome shotgun (WGS) entry which is preliminary data.</text>
</comment>
<reference evidence="3" key="1">
    <citation type="journal article" date="2014" name="Front. Microbiol.">
        <title>High frequency of phylogenetically diverse reductive dehalogenase-homologous genes in deep subseafloor sedimentary metagenomes.</title>
        <authorList>
            <person name="Kawai M."/>
            <person name="Futagami T."/>
            <person name="Toyoda A."/>
            <person name="Takaki Y."/>
            <person name="Nishi S."/>
            <person name="Hori S."/>
            <person name="Arai W."/>
            <person name="Tsubouchi T."/>
            <person name="Morono Y."/>
            <person name="Uchiyama I."/>
            <person name="Ito T."/>
            <person name="Fujiyama A."/>
            <person name="Inagaki F."/>
            <person name="Takami H."/>
        </authorList>
    </citation>
    <scope>NUCLEOTIDE SEQUENCE</scope>
    <source>
        <strain evidence="3">Expedition CK06-06</strain>
    </source>
</reference>
<dbReference type="SMART" id="SM00448">
    <property type="entry name" value="REC"/>
    <property type="match status" value="1"/>
</dbReference>
<proteinExistence type="predicted"/>
<dbReference type="InterPro" id="IPR011006">
    <property type="entry name" value="CheY-like_superfamily"/>
</dbReference>
<dbReference type="EMBL" id="BARS01021853">
    <property type="protein sequence ID" value="GAG08405.1"/>
    <property type="molecule type" value="Genomic_DNA"/>
</dbReference>
<organism evidence="3">
    <name type="scientific">marine sediment metagenome</name>
    <dbReference type="NCBI Taxonomy" id="412755"/>
    <lineage>
        <taxon>unclassified sequences</taxon>
        <taxon>metagenomes</taxon>
        <taxon>ecological metagenomes</taxon>
    </lineage>
</organism>
<dbReference type="Gene3D" id="3.40.50.2300">
    <property type="match status" value="1"/>
</dbReference>
<dbReference type="GO" id="GO:0000160">
    <property type="term" value="P:phosphorelay signal transduction system"/>
    <property type="evidence" value="ECO:0007669"/>
    <property type="project" value="InterPro"/>
</dbReference>
<dbReference type="Pfam" id="PF00072">
    <property type="entry name" value="Response_reg"/>
    <property type="match status" value="1"/>
</dbReference>
<dbReference type="InterPro" id="IPR050595">
    <property type="entry name" value="Bact_response_regulator"/>
</dbReference>
<dbReference type="PANTHER" id="PTHR44591">
    <property type="entry name" value="STRESS RESPONSE REGULATOR PROTEIN 1"/>
    <property type="match status" value="1"/>
</dbReference>
<accession>X0URR1</accession>
<protein>
    <recommendedName>
        <fullName evidence="2">Response regulatory domain-containing protein</fullName>
    </recommendedName>
</protein>
<name>X0URR1_9ZZZZ</name>
<dbReference type="PROSITE" id="PS50110">
    <property type="entry name" value="RESPONSE_REGULATORY"/>
    <property type="match status" value="1"/>
</dbReference>
<sequence>MKTILLVEDEKSLCDIIFDDLTEAGYEVLTAYTGKEYYEHMKETTPDLIILDIKLPDASGLKLLEDVRKKSVNLPIVICTAFDSFKTEYEIWAAKISEYIVKPVDLDDLRVKIKKILGE</sequence>
<evidence type="ECO:0000256" key="1">
    <source>
        <dbReference type="ARBA" id="ARBA00022553"/>
    </source>
</evidence>
<gene>
    <name evidence="3" type="ORF">S01H1_35030</name>
</gene>
<evidence type="ECO:0000259" key="2">
    <source>
        <dbReference type="PROSITE" id="PS50110"/>
    </source>
</evidence>
<dbReference type="PANTHER" id="PTHR44591:SF18">
    <property type="entry name" value="REGULATORY PROTEIN"/>
    <property type="match status" value="1"/>
</dbReference>
<evidence type="ECO:0000313" key="3">
    <source>
        <dbReference type="EMBL" id="GAG08405.1"/>
    </source>
</evidence>
<feature type="domain" description="Response regulatory" evidence="2">
    <location>
        <begin position="3"/>
        <end position="117"/>
    </location>
</feature>
<dbReference type="SUPFAM" id="SSF52172">
    <property type="entry name" value="CheY-like"/>
    <property type="match status" value="1"/>
</dbReference>
<dbReference type="AlphaFoldDB" id="X0URR1"/>
<keyword evidence="1" id="KW-0597">Phosphoprotein</keyword>